<feature type="region of interest" description="Disordered" evidence="9">
    <location>
        <begin position="603"/>
        <end position="627"/>
    </location>
</feature>
<dbReference type="InterPro" id="IPR043141">
    <property type="entry name" value="Ribosomal_uL10-like_sf"/>
</dbReference>
<comment type="caution">
    <text evidence="13">The sequence shown here is derived from an EMBL/GenBank/DDBJ whole genome shotgun (WGS) entry which is preliminary data.</text>
</comment>
<protein>
    <recommendedName>
        <fullName evidence="8">mRNA turnover protein 4</fullName>
    </recommendedName>
</protein>
<dbReference type="GO" id="GO:0003723">
    <property type="term" value="F:RNA binding"/>
    <property type="evidence" value="ECO:0007669"/>
    <property type="project" value="TreeGrafter"/>
</dbReference>
<dbReference type="AlphaFoldDB" id="A0A8H6EZB5"/>
<dbReference type="GO" id="GO:0000956">
    <property type="term" value="P:nuclear-transcribed mRNA catabolic process"/>
    <property type="evidence" value="ECO:0007669"/>
    <property type="project" value="TreeGrafter"/>
</dbReference>
<comment type="function">
    <text evidence="1">Component of the ribosome assembly machinery. Nuclear paralog of the ribosomal protein P0, it binds pre-60S subunits at an early stage of assembly in the nucleolus, and is replaced by P0 in cytoplasmic pre-60S subunits and mature 80S ribosomes.</text>
</comment>
<accession>A0A8H6EZB5</accession>
<dbReference type="Gene3D" id="2.60.120.10">
    <property type="entry name" value="Jelly Rolls"/>
    <property type="match status" value="1"/>
</dbReference>
<feature type="domain" description="Large ribosomal subunit protein uL10-like insertion" evidence="12">
    <location>
        <begin position="133"/>
        <end position="209"/>
    </location>
</feature>
<feature type="region of interest" description="Disordered" evidence="9">
    <location>
        <begin position="359"/>
        <end position="431"/>
    </location>
</feature>
<evidence type="ECO:0000313" key="13">
    <source>
        <dbReference type="EMBL" id="KAF6015756.1"/>
    </source>
</evidence>
<evidence type="ECO:0000256" key="7">
    <source>
        <dbReference type="ARBA" id="ARBA00023242"/>
    </source>
</evidence>
<dbReference type="Pfam" id="PF11699">
    <property type="entry name" value="CENP-C_C"/>
    <property type="match status" value="1"/>
</dbReference>
<dbReference type="SUPFAM" id="SSF51182">
    <property type="entry name" value="RmlC-like cupins"/>
    <property type="match status" value="1"/>
</dbReference>
<dbReference type="InterPro" id="IPR051742">
    <property type="entry name" value="Ribosome_Assembly_uL10"/>
</dbReference>
<comment type="similarity">
    <text evidence="4">Belongs to the universal ribosomal protein uL10 family.</text>
</comment>
<evidence type="ECO:0000256" key="8">
    <source>
        <dbReference type="ARBA" id="ARBA00032578"/>
    </source>
</evidence>
<dbReference type="GO" id="GO:0030687">
    <property type="term" value="C:preribosome, large subunit precursor"/>
    <property type="evidence" value="ECO:0007669"/>
    <property type="project" value="TreeGrafter"/>
</dbReference>
<dbReference type="Gene3D" id="3.30.70.1730">
    <property type="match status" value="1"/>
</dbReference>
<evidence type="ECO:0000259" key="10">
    <source>
        <dbReference type="Pfam" id="PF11699"/>
    </source>
</evidence>
<dbReference type="PANTHER" id="PTHR45841">
    <property type="entry name" value="MRNA TURNOVER PROTEIN 4 MRTO4"/>
    <property type="match status" value="1"/>
</dbReference>
<dbReference type="InterPro" id="IPR025974">
    <property type="entry name" value="Mif2/CENP-C_cupin"/>
</dbReference>
<feature type="compositionally biased region" description="Basic and acidic residues" evidence="9">
    <location>
        <begin position="464"/>
        <end position="476"/>
    </location>
</feature>
<dbReference type="Proteomes" id="UP000568158">
    <property type="component" value="Unassembled WGS sequence"/>
</dbReference>
<dbReference type="CDD" id="cd06993">
    <property type="entry name" value="cupin_CENP-C_C"/>
    <property type="match status" value="1"/>
</dbReference>
<dbReference type="InterPro" id="IPR033867">
    <property type="entry name" value="Mrt4"/>
</dbReference>
<name>A0A8H6EZB5_DEKBR</name>
<keyword evidence="7" id="KW-0539">Nucleus</keyword>
<evidence type="ECO:0000256" key="5">
    <source>
        <dbReference type="ARBA" id="ARBA00011117"/>
    </source>
</evidence>
<evidence type="ECO:0000256" key="1">
    <source>
        <dbReference type="ARBA" id="ARBA00004046"/>
    </source>
</evidence>
<gene>
    <name evidence="13" type="ORF">HII12_000919</name>
</gene>
<evidence type="ECO:0000259" key="11">
    <source>
        <dbReference type="Pfam" id="PF15624"/>
    </source>
</evidence>
<feature type="region of interest" description="Disordered" evidence="9">
    <location>
        <begin position="452"/>
        <end position="557"/>
    </location>
</feature>
<dbReference type="GO" id="GO:0005737">
    <property type="term" value="C:cytoplasm"/>
    <property type="evidence" value="ECO:0007669"/>
    <property type="project" value="UniProtKB-SubCell"/>
</dbReference>
<evidence type="ECO:0000256" key="2">
    <source>
        <dbReference type="ARBA" id="ARBA00004496"/>
    </source>
</evidence>
<feature type="compositionally biased region" description="Polar residues" evidence="9">
    <location>
        <begin position="405"/>
        <end position="414"/>
    </location>
</feature>
<dbReference type="FunFam" id="3.90.105.20:FF:000003">
    <property type="entry name" value="Ribosome assembly factor mrt4"/>
    <property type="match status" value="1"/>
</dbReference>
<feature type="compositionally biased region" description="Basic residues" evidence="9">
    <location>
        <begin position="613"/>
        <end position="627"/>
    </location>
</feature>
<dbReference type="InterPro" id="IPR001790">
    <property type="entry name" value="Ribosomal_uL10"/>
</dbReference>
<feature type="compositionally biased region" description="Basic and acidic residues" evidence="9">
    <location>
        <begin position="679"/>
        <end position="689"/>
    </location>
</feature>
<dbReference type="InterPro" id="IPR040637">
    <property type="entry name" value="Ribosomal_uL10-like_insert"/>
</dbReference>
<dbReference type="EMBL" id="JABCYN010000009">
    <property type="protein sequence ID" value="KAF6015756.1"/>
    <property type="molecule type" value="Genomic_DNA"/>
</dbReference>
<feature type="compositionally biased region" description="Basic residues" evidence="9">
    <location>
        <begin position="522"/>
        <end position="541"/>
    </location>
</feature>
<reference evidence="13 14" key="1">
    <citation type="journal article" date="2020" name="Appl. Microbiol. Biotechnol.">
        <title>Targeted gene deletion in Brettanomyces bruxellensis with an expression-free CRISPR-Cas9 system.</title>
        <authorList>
            <person name="Varela C."/>
            <person name="Bartel C."/>
            <person name="Onetto C."/>
            <person name="Borneman A."/>
        </authorList>
    </citation>
    <scope>NUCLEOTIDE SEQUENCE [LARGE SCALE GENOMIC DNA]</scope>
    <source>
        <strain evidence="13 14">AWRI1613</strain>
    </source>
</reference>
<dbReference type="InterPro" id="IPR043164">
    <property type="entry name" value="Ribosomal_uL10-like_insert_sf"/>
</dbReference>
<keyword evidence="6" id="KW-0963">Cytoplasm</keyword>
<dbReference type="GO" id="GO:0005730">
    <property type="term" value="C:nucleolus"/>
    <property type="evidence" value="ECO:0007669"/>
    <property type="project" value="UniProtKB-SubCell"/>
</dbReference>
<dbReference type="GO" id="GO:0006364">
    <property type="term" value="P:rRNA processing"/>
    <property type="evidence" value="ECO:0007669"/>
    <property type="project" value="TreeGrafter"/>
</dbReference>
<comment type="subcellular location">
    <subcellularLocation>
        <location evidence="2">Cytoplasm</location>
    </subcellularLocation>
    <subcellularLocation>
        <location evidence="3">Nucleus</location>
        <location evidence="3">Nucleolus</location>
    </subcellularLocation>
</comment>
<dbReference type="Pfam" id="PF15624">
    <property type="entry name" value="Mif2_N"/>
    <property type="match status" value="1"/>
</dbReference>
<dbReference type="Pfam" id="PF00466">
    <property type="entry name" value="Ribosomal_L10"/>
    <property type="match status" value="1"/>
</dbReference>
<feature type="region of interest" description="Disordered" evidence="9">
    <location>
        <begin position="653"/>
        <end position="702"/>
    </location>
</feature>
<feature type="domain" description="Mif2/CENP-C cupin" evidence="10">
    <location>
        <begin position="752"/>
        <end position="838"/>
    </location>
</feature>
<evidence type="ECO:0000256" key="3">
    <source>
        <dbReference type="ARBA" id="ARBA00004604"/>
    </source>
</evidence>
<dbReference type="InterPro" id="IPR028929">
    <property type="entry name" value="Mif2_N"/>
</dbReference>
<evidence type="ECO:0000259" key="12">
    <source>
        <dbReference type="Pfam" id="PF17777"/>
    </source>
</evidence>
<organism evidence="13 14">
    <name type="scientific">Dekkera bruxellensis</name>
    <name type="common">Brettanomyces custersii</name>
    <dbReference type="NCBI Taxonomy" id="5007"/>
    <lineage>
        <taxon>Eukaryota</taxon>
        <taxon>Fungi</taxon>
        <taxon>Dikarya</taxon>
        <taxon>Ascomycota</taxon>
        <taxon>Saccharomycotina</taxon>
        <taxon>Pichiomycetes</taxon>
        <taxon>Pichiales</taxon>
        <taxon>Pichiaceae</taxon>
        <taxon>Brettanomyces</taxon>
    </lineage>
</organism>
<sequence>MPRSKRSKLVTLARTEKKGRANKVRIFDDVRKALDTHRYVWALDLEGLRTPDMQDLRRDWTGSKLILGKKKVLRKALGETPEEEYKDNLNELTDYDSDGFVGYLFTDETPETVEAYFRAYVKTGFSRAKSKSPITFVVPEGILYSRAGQIPVEEDVPMQHTMEPMLRNKFEMPTKIVKGKITLTESYPVVKEGEVLSVKQALILKTFGVAAAEFRVKMLAYHDGESSKVTEVDVIVGMTETNSKEQDVFELPGQVGRKTGFRMTRTPKKDKNGLENLEDFFLSDDEYSGSESVKPAESIRRLKIRRAKVHKIALPEPQVVEVSDDDVPKAYSSSGDESDDNEDSRADELIKSAAVFGSPIKPSFRGVNSEENSSNHELESENDQVPDEDADKTVQRPKGKDKVTSVKSPENNATVDPLSKSSDSSKRLLKNSSSLTKQIALHQKGRSKKFDYISVSSDEDEQLIDGKKESIDKDNNSGDEVIAQQSKGIVRNSLKSAKGLSSEVNKPSKTIETSTKNSNARSKIKAKSQSKAKQSRRHKPKPQTSIQKPIRHSTRTKVKPVAWWRNERVVYKMKKEHGAYVREVENVVHRPDDLTVDNERRLKRIEARSPSRSPKRRRKSHSITHRTRVVHKASQNPENLIIDLDADVGAAYGENNDLNGRVYSTVQKGDEKEEEEESNVSRRESLENNHRRKSTSGSVRLNAREAKWMKDKSLTIPVFDGPGSEKQIERTVAWAPNQSKNITIIRNKKEYFKIKTLFDQDVEFSGAGILELPVNSRKSVKSNEDTYFVFYVIDGKLEVSISHNVFVVTQGSSFEIPMGNFYRFENKGDKPAKLFFVQSKYVVVADPDDSDLQSAEE</sequence>
<dbReference type="InterPro" id="IPR011051">
    <property type="entry name" value="RmlC_Cupin_sf"/>
</dbReference>
<feature type="compositionally biased region" description="Polar residues" evidence="9">
    <location>
        <begin position="502"/>
        <end position="519"/>
    </location>
</feature>
<dbReference type="InterPro" id="IPR014710">
    <property type="entry name" value="RmlC-like_jellyroll"/>
</dbReference>
<dbReference type="CDD" id="cd05796">
    <property type="entry name" value="Ribosomal_P0_like"/>
    <property type="match status" value="1"/>
</dbReference>
<evidence type="ECO:0000256" key="4">
    <source>
        <dbReference type="ARBA" id="ARBA00008889"/>
    </source>
</evidence>
<feature type="domain" description="Mif2 N-terminal" evidence="11">
    <location>
        <begin position="253"/>
        <end position="287"/>
    </location>
</feature>
<comment type="subunit">
    <text evidence="5">Associates with the pre-60S ribosomal particle.</text>
</comment>
<feature type="compositionally biased region" description="Acidic residues" evidence="9">
    <location>
        <begin position="380"/>
        <end position="390"/>
    </location>
</feature>
<proteinExistence type="inferred from homology"/>
<dbReference type="Pfam" id="PF17777">
    <property type="entry name" value="RL10P_insert"/>
    <property type="match status" value="1"/>
</dbReference>
<evidence type="ECO:0000256" key="9">
    <source>
        <dbReference type="SAM" id="MobiDB-lite"/>
    </source>
</evidence>
<feature type="region of interest" description="Disordered" evidence="9">
    <location>
        <begin position="319"/>
        <end position="345"/>
    </location>
</feature>
<evidence type="ECO:0000313" key="14">
    <source>
        <dbReference type="Proteomes" id="UP000568158"/>
    </source>
</evidence>
<dbReference type="SUPFAM" id="SSF160369">
    <property type="entry name" value="Ribosomal protein L10-like"/>
    <property type="match status" value="1"/>
</dbReference>
<evidence type="ECO:0000256" key="6">
    <source>
        <dbReference type="ARBA" id="ARBA00022490"/>
    </source>
</evidence>
<dbReference type="PANTHER" id="PTHR45841:SF1">
    <property type="entry name" value="MRNA TURNOVER PROTEIN 4 HOMOLOG"/>
    <property type="match status" value="1"/>
</dbReference>
<dbReference type="GO" id="GO:0000027">
    <property type="term" value="P:ribosomal large subunit assembly"/>
    <property type="evidence" value="ECO:0007669"/>
    <property type="project" value="InterPro"/>
</dbReference>
<dbReference type="Gene3D" id="3.90.105.20">
    <property type="match status" value="1"/>
</dbReference>
<feature type="compositionally biased region" description="Basic and acidic residues" evidence="9">
    <location>
        <begin position="391"/>
        <end position="404"/>
    </location>
</feature>
<feature type="compositionally biased region" description="Polar residues" evidence="9">
    <location>
        <begin position="656"/>
        <end position="667"/>
    </location>
</feature>